<feature type="domain" description="PepSY" evidence="2">
    <location>
        <begin position="6"/>
        <end position="85"/>
    </location>
</feature>
<name>A0A1X7G1F3_9SPHN</name>
<dbReference type="AlphaFoldDB" id="A0A1X7G1F3"/>
<evidence type="ECO:0000313" key="4">
    <source>
        <dbReference type="Proteomes" id="UP000192934"/>
    </source>
</evidence>
<organism evidence="3 4">
    <name type="scientific">Allosphingosinicella indica</name>
    <dbReference type="NCBI Taxonomy" id="941907"/>
    <lineage>
        <taxon>Bacteria</taxon>
        <taxon>Pseudomonadati</taxon>
        <taxon>Pseudomonadota</taxon>
        <taxon>Alphaproteobacteria</taxon>
        <taxon>Sphingomonadales</taxon>
        <taxon>Sphingomonadaceae</taxon>
        <taxon>Allosphingosinicella</taxon>
    </lineage>
</organism>
<dbReference type="Proteomes" id="UP000192934">
    <property type="component" value="Chromosome I"/>
</dbReference>
<evidence type="ECO:0000259" key="2">
    <source>
        <dbReference type="Pfam" id="PF13670"/>
    </source>
</evidence>
<dbReference type="InterPro" id="IPR025711">
    <property type="entry name" value="PepSY"/>
</dbReference>
<keyword evidence="4" id="KW-1185">Reference proteome</keyword>
<accession>A0A1X7G1F3</accession>
<sequence>MKPSLFIAAAAAALIATPALADRAPNAQERAAVEKVLRANGFVSWEEVELDDDGPRWEVDDARGKDNVRWDIKIDPKTMKIVKRERDD</sequence>
<protein>
    <submittedName>
        <fullName evidence="3">Peptidase propeptide and YPEB domain-containing protein</fullName>
    </submittedName>
</protein>
<feature type="chain" id="PRO_5013163348" evidence="1">
    <location>
        <begin position="22"/>
        <end position="88"/>
    </location>
</feature>
<dbReference type="Pfam" id="PF13670">
    <property type="entry name" value="PepSY_2"/>
    <property type="match status" value="1"/>
</dbReference>
<evidence type="ECO:0000256" key="1">
    <source>
        <dbReference type="SAM" id="SignalP"/>
    </source>
</evidence>
<reference evidence="4" key="1">
    <citation type="submission" date="2017-04" db="EMBL/GenBank/DDBJ databases">
        <authorList>
            <person name="Varghese N."/>
            <person name="Submissions S."/>
        </authorList>
    </citation>
    <scope>NUCLEOTIDE SEQUENCE [LARGE SCALE GENOMIC DNA]</scope>
    <source>
        <strain evidence="4">Dd16</strain>
    </source>
</reference>
<dbReference type="STRING" id="941907.SAMN06295910_0705"/>
<gene>
    <name evidence="3" type="ORF">SAMN06295910_0705</name>
</gene>
<feature type="signal peptide" evidence="1">
    <location>
        <begin position="1"/>
        <end position="21"/>
    </location>
</feature>
<dbReference type="EMBL" id="LT840185">
    <property type="protein sequence ID" value="SMF61713.1"/>
    <property type="molecule type" value="Genomic_DNA"/>
</dbReference>
<keyword evidence="1" id="KW-0732">Signal</keyword>
<dbReference type="Gene3D" id="3.10.450.40">
    <property type="match status" value="1"/>
</dbReference>
<proteinExistence type="predicted"/>
<dbReference type="OrthoDB" id="7933638at2"/>
<evidence type="ECO:0000313" key="3">
    <source>
        <dbReference type="EMBL" id="SMF61713.1"/>
    </source>
</evidence>
<dbReference type="RefSeq" id="WP_085217544.1">
    <property type="nucleotide sequence ID" value="NZ_LT840185.1"/>
</dbReference>